<accession>A0A3T1CX91</accession>
<protein>
    <submittedName>
        <fullName evidence="1">Uncharacterized protein</fullName>
    </submittedName>
</protein>
<keyword evidence="2" id="KW-1185">Reference proteome</keyword>
<organism evidence="1 2">
    <name type="scientific">Acanthamoeba castellanii medusavirus J1</name>
    <dbReference type="NCBI Taxonomy" id="3114988"/>
    <lineage>
        <taxon>Viruses</taxon>
        <taxon>Varidnaviria</taxon>
        <taxon>Bamfordvirae</taxon>
        <taxon>Nucleocytoviricota</taxon>
        <taxon>Megaviricetes</taxon>
        <taxon>Mamonoviridae</taxon>
        <taxon>Medusavirus</taxon>
        <taxon>Medusavirus medusae</taxon>
    </lineage>
</organism>
<proteinExistence type="predicted"/>
<dbReference type="KEGG" id="vg:80540819"/>
<dbReference type="EMBL" id="AP018495">
    <property type="protein sequence ID" value="BBI30467.1"/>
    <property type="molecule type" value="Genomic_DNA"/>
</dbReference>
<evidence type="ECO:0000313" key="2">
    <source>
        <dbReference type="Proteomes" id="UP001161669"/>
    </source>
</evidence>
<reference evidence="2" key="1">
    <citation type="journal article" date="2019" name="J. Virol.">
        <title>Medusavirus, a novel large DNA virus discovered from hot spring water.</title>
        <authorList>
            <person name="Yoshikawa G."/>
            <person name="Blanc-Mathieu R."/>
            <person name="Song C."/>
            <person name="Kayama Y."/>
            <person name="Mochizuki T."/>
            <person name="Murata K."/>
            <person name="Ogata H."/>
            <person name="Takemura M."/>
        </authorList>
    </citation>
    <scope>NUCLEOTIDE SEQUENCE [LARGE SCALE GENOMIC DNA]</scope>
</reference>
<evidence type="ECO:0000313" key="1">
    <source>
        <dbReference type="EMBL" id="BBI30467.1"/>
    </source>
</evidence>
<sequence length="263" mass="30828">MQQQQQEELRLVNEYLRCRPPGQSAFFGIVPTPRELSLPPGQCTDDDVIGQACTEDGEPADIRERLTWRPHFPVALLPHYLPDRLCYTLHIRGVYYYYSTRPRPDPADTATLHLQKDDFHFECVLDPWGRPFNCPCTHGTDESKCRLPMETHDRFVQCTHCKKFSHWDCLSGHDVDYVVNEAEWVCDRSRSCREIVAEQCKLKIKKKMPEDEREVQRMRLLQMIAASKQRREEEEMTAMLDEMDEELRCMNPAQMHEDGPCPV</sequence>
<name>A0A3T1CX91_9VIRU</name>
<dbReference type="Proteomes" id="UP001161669">
    <property type="component" value="Segment"/>
</dbReference>